<dbReference type="Proteomes" id="UP001500622">
    <property type="component" value="Unassembled WGS sequence"/>
</dbReference>
<accession>A0ABP8LQS0</accession>
<feature type="region of interest" description="Disordered" evidence="1">
    <location>
        <begin position="1"/>
        <end position="24"/>
    </location>
</feature>
<comment type="caution">
    <text evidence="2">The sequence shown here is derived from an EMBL/GenBank/DDBJ whole genome shotgun (WGS) entry which is preliminary data.</text>
</comment>
<dbReference type="EMBL" id="BAABGN010000013">
    <property type="protein sequence ID" value="GAA4432771.1"/>
    <property type="molecule type" value="Genomic_DNA"/>
</dbReference>
<organism evidence="2 3">
    <name type="scientific">Georgenia halophila</name>
    <dbReference type="NCBI Taxonomy" id="620889"/>
    <lineage>
        <taxon>Bacteria</taxon>
        <taxon>Bacillati</taxon>
        <taxon>Actinomycetota</taxon>
        <taxon>Actinomycetes</taxon>
        <taxon>Micrococcales</taxon>
        <taxon>Bogoriellaceae</taxon>
        <taxon>Georgenia</taxon>
    </lineage>
</organism>
<sequence>MSLSTVSLTPGSSGSASGTRISTAVAPSRATWEISADIAASDSMSAAPLTWYTTAWCHQGTGLRPARWISVVVT</sequence>
<protein>
    <submittedName>
        <fullName evidence="2">Uncharacterized protein</fullName>
    </submittedName>
</protein>
<evidence type="ECO:0000313" key="2">
    <source>
        <dbReference type="EMBL" id="GAA4432771.1"/>
    </source>
</evidence>
<evidence type="ECO:0000256" key="1">
    <source>
        <dbReference type="SAM" id="MobiDB-lite"/>
    </source>
</evidence>
<name>A0ABP8LQS0_9MICO</name>
<feature type="compositionally biased region" description="Polar residues" evidence="1">
    <location>
        <begin position="1"/>
        <end position="22"/>
    </location>
</feature>
<keyword evidence="3" id="KW-1185">Reference proteome</keyword>
<proteinExistence type="predicted"/>
<gene>
    <name evidence="2" type="ORF">GCM10023169_38900</name>
</gene>
<reference evidence="3" key="1">
    <citation type="journal article" date="2019" name="Int. J. Syst. Evol. Microbiol.">
        <title>The Global Catalogue of Microorganisms (GCM) 10K type strain sequencing project: providing services to taxonomists for standard genome sequencing and annotation.</title>
        <authorList>
            <consortium name="The Broad Institute Genomics Platform"/>
            <consortium name="The Broad Institute Genome Sequencing Center for Infectious Disease"/>
            <person name="Wu L."/>
            <person name="Ma J."/>
        </authorList>
    </citation>
    <scope>NUCLEOTIDE SEQUENCE [LARGE SCALE GENOMIC DNA]</scope>
    <source>
        <strain evidence="3">JCM 17810</strain>
    </source>
</reference>
<evidence type="ECO:0000313" key="3">
    <source>
        <dbReference type="Proteomes" id="UP001500622"/>
    </source>
</evidence>